<dbReference type="GO" id="GO:0003755">
    <property type="term" value="F:peptidyl-prolyl cis-trans isomerase activity"/>
    <property type="evidence" value="ECO:0007669"/>
    <property type="project" value="InterPro"/>
</dbReference>
<evidence type="ECO:0000256" key="9">
    <source>
        <dbReference type="SAM" id="Phobius"/>
    </source>
</evidence>
<dbReference type="InterPro" id="IPR027304">
    <property type="entry name" value="Trigger_fact/SurA_dom_sf"/>
</dbReference>
<comment type="caution">
    <text evidence="11">The sequence shown here is derived from an EMBL/GenBank/DDBJ whole genome shotgun (WGS) entry which is preliminary data.</text>
</comment>
<dbReference type="InterPro" id="IPR000297">
    <property type="entry name" value="PPIase_PpiC"/>
</dbReference>
<dbReference type="Pfam" id="PF13624">
    <property type="entry name" value="SurA_N_3"/>
    <property type="match status" value="1"/>
</dbReference>
<evidence type="ECO:0000256" key="7">
    <source>
        <dbReference type="ARBA" id="ARBA00038408"/>
    </source>
</evidence>
<reference evidence="11" key="1">
    <citation type="journal article" date="2020" name="mSystems">
        <title>Genome- and Community-Level Interaction Insights into Carbon Utilization and Element Cycling Functions of Hydrothermarchaeota in Hydrothermal Sediment.</title>
        <authorList>
            <person name="Zhou Z."/>
            <person name="Liu Y."/>
            <person name="Xu W."/>
            <person name="Pan J."/>
            <person name="Luo Z.H."/>
            <person name="Li M."/>
        </authorList>
    </citation>
    <scope>NUCLEOTIDE SEQUENCE [LARGE SCALE GENOMIC DNA]</scope>
    <source>
        <strain evidence="11">SpSt-114</strain>
    </source>
</reference>
<evidence type="ECO:0000256" key="6">
    <source>
        <dbReference type="ARBA" id="ARBA00023186"/>
    </source>
</evidence>
<gene>
    <name evidence="11" type="ORF">ENN04_05465</name>
</gene>
<evidence type="ECO:0000313" key="11">
    <source>
        <dbReference type="EMBL" id="HHO74073.1"/>
    </source>
</evidence>
<keyword evidence="6" id="KW-0143">Chaperone</keyword>
<feature type="transmembrane region" description="Helical" evidence="9">
    <location>
        <begin position="12"/>
        <end position="31"/>
    </location>
</feature>
<dbReference type="PANTHER" id="PTHR47529:SF1">
    <property type="entry name" value="PERIPLASMIC CHAPERONE PPID"/>
    <property type="match status" value="1"/>
</dbReference>
<keyword evidence="8" id="KW-0175">Coiled coil</keyword>
<evidence type="ECO:0000256" key="8">
    <source>
        <dbReference type="SAM" id="Coils"/>
    </source>
</evidence>
<feature type="domain" description="PpiC" evidence="10">
    <location>
        <begin position="199"/>
        <end position="308"/>
    </location>
</feature>
<comment type="similarity">
    <text evidence="7">Belongs to the PpiD chaperone family.</text>
</comment>
<keyword evidence="11" id="KW-0808">Transferase</keyword>
<comment type="subcellular location">
    <subcellularLocation>
        <location evidence="1">Cell membrane</location>
        <topology evidence="1">Single-pass type II membrane protein</topology>
    </subcellularLocation>
</comment>
<dbReference type="Gene3D" id="1.10.4030.10">
    <property type="entry name" value="Porin chaperone SurA, peptide-binding domain"/>
    <property type="match status" value="1"/>
</dbReference>
<dbReference type="InterPro" id="IPR052029">
    <property type="entry name" value="PpiD_chaperone"/>
</dbReference>
<evidence type="ECO:0000256" key="5">
    <source>
        <dbReference type="ARBA" id="ARBA00023136"/>
    </source>
</evidence>
<dbReference type="PANTHER" id="PTHR47529">
    <property type="entry name" value="PEPTIDYL-PROLYL CIS-TRANS ISOMERASE D"/>
    <property type="match status" value="1"/>
</dbReference>
<dbReference type="SUPFAM" id="SSF109998">
    <property type="entry name" value="Triger factor/SurA peptide-binding domain-like"/>
    <property type="match status" value="1"/>
</dbReference>
<evidence type="ECO:0000256" key="2">
    <source>
        <dbReference type="ARBA" id="ARBA00022475"/>
    </source>
</evidence>
<evidence type="ECO:0000256" key="1">
    <source>
        <dbReference type="ARBA" id="ARBA00004401"/>
    </source>
</evidence>
<dbReference type="AlphaFoldDB" id="A0A7C5X124"/>
<accession>A0A7C5X124</accession>
<protein>
    <submittedName>
        <fullName evidence="11">Formiminotransferase</fullName>
    </submittedName>
</protein>
<proteinExistence type="inferred from homology"/>
<dbReference type="GO" id="GO:0016740">
    <property type="term" value="F:transferase activity"/>
    <property type="evidence" value="ECO:0007669"/>
    <property type="project" value="UniProtKB-KW"/>
</dbReference>
<evidence type="ECO:0000259" key="10">
    <source>
        <dbReference type="Pfam" id="PF13145"/>
    </source>
</evidence>
<dbReference type="GO" id="GO:0005886">
    <property type="term" value="C:plasma membrane"/>
    <property type="evidence" value="ECO:0007669"/>
    <property type="project" value="UniProtKB-SubCell"/>
</dbReference>
<keyword evidence="5 9" id="KW-0472">Membrane</keyword>
<dbReference type="EMBL" id="DSAC01000067">
    <property type="protein sequence ID" value="HHO74073.1"/>
    <property type="molecule type" value="Genomic_DNA"/>
</dbReference>
<name>A0A7C5X124_9AQUI</name>
<dbReference type="Pfam" id="PF13145">
    <property type="entry name" value="Rotamase_2"/>
    <property type="match status" value="1"/>
</dbReference>
<evidence type="ECO:0000256" key="4">
    <source>
        <dbReference type="ARBA" id="ARBA00022989"/>
    </source>
</evidence>
<keyword evidence="4 9" id="KW-1133">Transmembrane helix</keyword>
<organism evidence="11">
    <name type="scientific">Thermocrinis ruber</name>
    <dbReference type="NCBI Taxonomy" id="75906"/>
    <lineage>
        <taxon>Bacteria</taxon>
        <taxon>Pseudomonadati</taxon>
        <taxon>Aquificota</taxon>
        <taxon>Aquificia</taxon>
        <taxon>Aquificales</taxon>
        <taxon>Aquificaceae</taxon>
        <taxon>Thermocrinis</taxon>
    </lineage>
</organism>
<feature type="coiled-coil region" evidence="8">
    <location>
        <begin position="301"/>
        <end position="337"/>
    </location>
</feature>
<keyword evidence="2" id="KW-1003">Cell membrane</keyword>
<sequence>MSMYSLVYKNKKFVAGVIGLVSLAFLLWLLWVGGVKDIANIGQNCVAKVDGSCITLRDYRRELLRYGNLAQNKDMERLLKQQVLESLIVQELLYTKAKKLGFLASDQEVIDLIKSDPSFQENGIFSTSKYKESLARLGLEPTEYEEYIRKILTIQKLLNLIGNAVYLTPREEEINLLSQSFEISGRLYIINPEDVPVSVSEKEILDFYTQNRESFKREPTKVVRLWIEKDKQKAEEIYKALRNKQEVPNFKEYKLPQQEGEFPAELKGELNRLSPADPISLVKTGEGYAIVFLFKEETGGYKSLEEVKAQIEKTLKEKKAQEQVRSLAEKVKEDLKQGKAVSYKFFEFSKAPALQLLSVMKLGEKDLFEILLSKEKVFGPYPLLKGYGVLVVQDRSKREIDQKQRAEFIKDLLSLKKDATINYYIESLRKEAKVKINRELIGG</sequence>
<evidence type="ECO:0000256" key="3">
    <source>
        <dbReference type="ARBA" id="ARBA00022692"/>
    </source>
</evidence>
<keyword evidence="3 9" id="KW-0812">Transmembrane</keyword>